<accession>G8NYJ7</accession>
<gene>
    <name evidence="1" type="ordered locus">AciX8_4787</name>
</gene>
<dbReference type="OrthoDB" id="116741at2"/>
<organism evidence="1 2">
    <name type="scientific">Granulicella mallensis (strain ATCC BAA-1857 / DSM 23137 / MP5ACTX8)</name>
    <dbReference type="NCBI Taxonomy" id="682795"/>
    <lineage>
        <taxon>Bacteria</taxon>
        <taxon>Pseudomonadati</taxon>
        <taxon>Acidobacteriota</taxon>
        <taxon>Terriglobia</taxon>
        <taxon>Terriglobales</taxon>
        <taxon>Acidobacteriaceae</taxon>
        <taxon>Granulicella</taxon>
    </lineage>
</organism>
<sequence>MSSTPTTKQVQSPLNLKLTITKGKNEAILKYLGDPENSKAIEAGLKKVGTVHFARFLPEPGFLLGLSQTLWVITEFDGTFDDYITDFVNAMGPVFDALLSFVDAPPPLPVEDPKNSAAFGKWVKANDHASNLYSAYPNLTVQMILNS</sequence>
<dbReference type="Proteomes" id="UP000007113">
    <property type="component" value="Chromosome"/>
</dbReference>
<protein>
    <submittedName>
        <fullName evidence="1">Uncharacterized protein</fullName>
    </submittedName>
</protein>
<reference evidence="1 2" key="1">
    <citation type="submission" date="2011-11" db="EMBL/GenBank/DDBJ databases">
        <title>Complete sequence of Granulicella mallensis MP5ACTX8.</title>
        <authorList>
            <consortium name="US DOE Joint Genome Institute"/>
            <person name="Lucas S."/>
            <person name="Copeland A."/>
            <person name="Lapidus A."/>
            <person name="Cheng J.-F."/>
            <person name="Goodwin L."/>
            <person name="Pitluck S."/>
            <person name="Peters L."/>
            <person name="Lu M."/>
            <person name="Detter J.C."/>
            <person name="Han C."/>
            <person name="Tapia R."/>
            <person name="Land M."/>
            <person name="Hauser L."/>
            <person name="Kyrpides N."/>
            <person name="Ivanova N."/>
            <person name="Mikhailova N."/>
            <person name="Pagani I."/>
            <person name="Rawat S."/>
            <person name="Mannisto M."/>
            <person name="Haggblom M."/>
            <person name="Woyke T."/>
        </authorList>
    </citation>
    <scope>NUCLEOTIDE SEQUENCE [LARGE SCALE GENOMIC DNA]</scope>
    <source>
        <strain evidence="2">ATCC BAA-1857 / DSM 23137 / MP5ACTX8</strain>
    </source>
</reference>
<evidence type="ECO:0000313" key="1">
    <source>
        <dbReference type="EMBL" id="AEU39056.1"/>
    </source>
</evidence>
<keyword evidence="2" id="KW-1185">Reference proteome</keyword>
<dbReference type="HOGENOM" id="CLU_129228_0_0_0"/>
<dbReference type="eggNOG" id="COG2124">
    <property type="taxonomic scope" value="Bacteria"/>
</dbReference>
<name>G8NYJ7_GRAMM</name>
<proteinExistence type="predicted"/>
<dbReference type="STRING" id="682795.AciX8_4787"/>
<dbReference type="EMBL" id="CP003130">
    <property type="protein sequence ID" value="AEU39056.1"/>
    <property type="molecule type" value="Genomic_DNA"/>
</dbReference>
<dbReference type="RefSeq" id="WP_014267927.1">
    <property type="nucleotide sequence ID" value="NC_016631.1"/>
</dbReference>
<dbReference type="AlphaFoldDB" id="G8NYJ7"/>
<evidence type="ECO:0000313" key="2">
    <source>
        <dbReference type="Proteomes" id="UP000007113"/>
    </source>
</evidence>
<dbReference type="KEGG" id="gma:AciX8_4787"/>